<feature type="region of interest" description="Disordered" evidence="1">
    <location>
        <begin position="30"/>
        <end position="201"/>
    </location>
</feature>
<feature type="compositionally biased region" description="Polar residues" evidence="1">
    <location>
        <begin position="47"/>
        <end position="61"/>
    </location>
</feature>
<keyword evidence="3" id="KW-1185">Reference proteome</keyword>
<protein>
    <submittedName>
        <fullName evidence="2">Uncharacterized protein</fullName>
    </submittedName>
</protein>
<dbReference type="AlphaFoldDB" id="A0A8H6L1M5"/>
<name>A0A8H6L1M5_9LECA</name>
<dbReference type="RefSeq" id="XP_037161647.1">
    <property type="nucleotide sequence ID" value="XM_037311491.1"/>
</dbReference>
<dbReference type="Proteomes" id="UP000578531">
    <property type="component" value="Unassembled WGS sequence"/>
</dbReference>
<evidence type="ECO:0000313" key="3">
    <source>
        <dbReference type="Proteomes" id="UP000578531"/>
    </source>
</evidence>
<evidence type="ECO:0000256" key="1">
    <source>
        <dbReference type="SAM" id="MobiDB-lite"/>
    </source>
</evidence>
<comment type="caution">
    <text evidence="2">The sequence shown here is derived from an EMBL/GenBank/DDBJ whole genome shotgun (WGS) entry which is preliminary data.</text>
</comment>
<feature type="compositionally biased region" description="Pro residues" evidence="1">
    <location>
        <begin position="110"/>
        <end position="123"/>
    </location>
</feature>
<proteinExistence type="predicted"/>
<feature type="compositionally biased region" description="Basic and acidic residues" evidence="1">
    <location>
        <begin position="170"/>
        <end position="201"/>
    </location>
</feature>
<reference evidence="2 3" key="1">
    <citation type="journal article" date="2020" name="Genomics">
        <title>Complete, high-quality genomes from long-read metagenomic sequencing of two wolf lichen thalli reveals enigmatic genome architecture.</title>
        <authorList>
            <person name="McKenzie S.K."/>
            <person name="Walston R.F."/>
            <person name="Allen J.L."/>
        </authorList>
    </citation>
    <scope>NUCLEOTIDE SEQUENCE [LARGE SCALE GENOMIC DNA]</scope>
    <source>
        <strain evidence="2">WasteWater2</strain>
    </source>
</reference>
<evidence type="ECO:0000313" key="2">
    <source>
        <dbReference type="EMBL" id="KAF6232218.1"/>
    </source>
</evidence>
<accession>A0A8H6L1M5</accession>
<dbReference type="EMBL" id="JACCJC010000050">
    <property type="protein sequence ID" value="KAF6232218.1"/>
    <property type="molecule type" value="Genomic_DNA"/>
</dbReference>
<dbReference type="GeneID" id="59291252"/>
<feature type="compositionally biased region" description="Polar residues" evidence="1">
    <location>
        <begin position="125"/>
        <end position="134"/>
    </location>
</feature>
<gene>
    <name evidence="2" type="ORF">HO173_009601</name>
</gene>
<feature type="compositionally biased region" description="Polar residues" evidence="1">
    <location>
        <begin position="76"/>
        <end position="96"/>
    </location>
</feature>
<organism evidence="2 3">
    <name type="scientific">Letharia columbiana</name>
    <dbReference type="NCBI Taxonomy" id="112416"/>
    <lineage>
        <taxon>Eukaryota</taxon>
        <taxon>Fungi</taxon>
        <taxon>Dikarya</taxon>
        <taxon>Ascomycota</taxon>
        <taxon>Pezizomycotina</taxon>
        <taxon>Lecanoromycetes</taxon>
        <taxon>OSLEUM clade</taxon>
        <taxon>Lecanoromycetidae</taxon>
        <taxon>Lecanorales</taxon>
        <taxon>Lecanorineae</taxon>
        <taxon>Parmeliaceae</taxon>
        <taxon>Letharia</taxon>
    </lineage>
</organism>
<sequence length="201" mass="22411">MAYDCLEQWVYVRRTRGFMAESLANVVQKKPMATDDENRPPPKHHNIPSSAIRQQPFSLSPGTLFLPAPPFAALSPENTVPSPATALSTREYCSSPSAPPFTIVEIHSSPPSPNPSDGPPRQPPQLISHSNSLRTPPKSEEKSNRPNSPRPQLESWREDLQSHEQVAIGQERERSEAKMKAFLDDIEKKIDGPKDMRGQET</sequence>